<evidence type="ECO:0000259" key="4">
    <source>
        <dbReference type="Pfam" id="PF07687"/>
    </source>
</evidence>
<feature type="binding site" evidence="2">
    <location>
        <position position="149"/>
    </location>
    <ligand>
        <name>Mn(2+)</name>
        <dbReference type="ChEBI" id="CHEBI:29035"/>
        <label>2</label>
    </ligand>
</feature>
<dbReference type="PIRSF" id="PIRSF005962">
    <property type="entry name" value="Pept_M20D_amidohydro"/>
    <property type="match status" value="1"/>
</dbReference>
<evidence type="ECO:0000313" key="6">
    <source>
        <dbReference type="Proteomes" id="UP001220324"/>
    </source>
</evidence>
<dbReference type="InterPro" id="IPR036264">
    <property type="entry name" value="Bact_exopeptidase_dim_dom"/>
</dbReference>
<evidence type="ECO:0000256" key="1">
    <source>
        <dbReference type="ARBA" id="ARBA00006247"/>
    </source>
</evidence>
<dbReference type="CDD" id="cd05664">
    <property type="entry name" value="M20_Acy1-like"/>
    <property type="match status" value="1"/>
</dbReference>
<feature type="domain" description="Peptidase M20 dimerisation" evidence="4">
    <location>
        <begin position="235"/>
        <end position="330"/>
    </location>
</feature>
<dbReference type="Gene3D" id="3.30.70.360">
    <property type="match status" value="1"/>
</dbReference>
<keyword evidence="2" id="KW-0479">Metal-binding</keyword>
<dbReference type="SUPFAM" id="SSF53187">
    <property type="entry name" value="Zn-dependent exopeptidases"/>
    <property type="match status" value="1"/>
</dbReference>
<proteinExistence type="inferred from homology"/>
<dbReference type="GO" id="GO:0016787">
    <property type="term" value="F:hydrolase activity"/>
    <property type="evidence" value="ECO:0007669"/>
    <property type="project" value="InterPro"/>
</dbReference>
<dbReference type="PANTHER" id="PTHR11014:SF63">
    <property type="entry name" value="METALLOPEPTIDASE, PUTATIVE (AFU_ORTHOLOGUE AFUA_6G09600)-RELATED"/>
    <property type="match status" value="1"/>
</dbReference>
<dbReference type="Proteomes" id="UP001220324">
    <property type="component" value="Unassembled WGS sequence"/>
</dbReference>
<dbReference type="FunFam" id="3.30.70.360:FF:000017">
    <property type="entry name" value="Amidohydrolase, putative"/>
    <property type="match status" value="1"/>
</dbReference>
<keyword evidence="2" id="KW-0464">Manganese</keyword>
<evidence type="ECO:0000256" key="3">
    <source>
        <dbReference type="SAM" id="MobiDB-lite"/>
    </source>
</evidence>
<reference evidence="5 6" key="1">
    <citation type="journal article" date="2023" name="IMA Fungus">
        <title>Comparative genomic study of the Penicillium genus elucidates a diverse pangenome and 15 lateral gene transfer events.</title>
        <authorList>
            <person name="Petersen C."/>
            <person name="Sorensen T."/>
            <person name="Nielsen M.R."/>
            <person name="Sondergaard T.E."/>
            <person name="Sorensen J.L."/>
            <person name="Fitzpatrick D.A."/>
            <person name="Frisvad J.C."/>
            <person name="Nielsen K.L."/>
        </authorList>
    </citation>
    <scope>NUCLEOTIDE SEQUENCE [LARGE SCALE GENOMIC DNA]</scope>
    <source>
        <strain evidence="5 6">IBT 35679</strain>
    </source>
</reference>
<dbReference type="EMBL" id="JAQIZZ010000008">
    <property type="protein sequence ID" value="KAJ5525340.1"/>
    <property type="molecule type" value="Genomic_DNA"/>
</dbReference>
<dbReference type="NCBIfam" id="TIGR01891">
    <property type="entry name" value="amidohydrolases"/>
    <property type="match status" value="1"/>
</dbReference>
<protein>
    <submittedName>
        <fullName evidence="5">Amidohydrolase</fullName>
    </submittedName>
</protein>
<dbReference type="InterPro" id="IPR017439">
    <property type="entry name" value="Amidohydrolase"/>
</dbReference>
<name>A0AAD6CL02_9EURO</name>
<organism evidence="5 6">
    <name type="scientific">Penicillium frequentans</name>
    <dbReference type="NCBI Taxonomy" id="3151616"/>
    <lineage>
        <taxon>Eukaryota</taxon>
        <taxon>Fungi</taxon>
        <taxon>Dikarya</taxon>
        <taxon>Ascomycota</taxon>
        <taxon>Pezizomycotina</taxon>
        <taxon>Eurotiomycetes</taxon>
        <taxon>Eurotiomycetidae</taxon>
        <taxon>Eurotiales</taxon>
        <taxon>Aspergillaceae</taxon>
        <taxon>Penicillium</taxon>
    </lineage>
</organism>
<dbReference type="Pfam" id="PF01546">
    <property type="entry name" value="Peptidase_M20"/>
    <property type="match status" value="1"/>
</dbReference>
<dbReference type="Pfam" id="PF07687">
    <property type="entry name" value="M20_dimer"/>
    <property type="match status" value="1"/>
</dbReference>
<feature type="binding site" evidence="2">
    <location>
        <position position="212"/>
    </location>
    <ligand>
        <name>Mn(2+)</name>
        <dbReference type="ChEBI" id="CHEBI:29035"/>
        <label>2</label>
    </ligand>
</feature>
<comment type="cofactor">
    <cofactor evidence="2">
        <name>Mn(2+)</name>
        <dbReference type="ChEBI" id="CHEBI:29035"/>
    </cofactor>
    <text evidence="2">The Mn(2+) ion enhances activity.</text>
</comment>
<sequence length="453" mass="49438">MKLTINGIYRSPNRSKTHPGTVSSSANIQADNVGKVNDHLKKLLDNFRPDLKPYEEIYRQIHKYPELSGQEEQTAKIAFDHLHTLGFEVHPNVGGHGVAAVFHNGPGPNILLRADMDALPLEEKTGLPYASTRTVKDAQGNRFPVMHACGHDTHVASLMAASTLLHAARDHWSGTIICIFQPAEEALGGARAMLDDGLYEKVPKPDLVLAQHVTRMRAGTVNLRAGRLLTAADAFEVRIFGRGGHGSAPQTTIDPIVIGASIVMKLQTIVSREVTPGELAVVTCGSIHAGNSSNVIPDHLDLQFSVRTFDKEVRKRVHAAIHRIVEAECLAGGAVEKPIVKLTSSCPATINDEETVDALRETFHSYFQDQLVDMERPSASEDFTLLATEAGAPYVMWMFGGIDENTWDDAVEKGTVNELPMNHSPFFAPKIEPTLRTGVDAFALGALTFLQRK</sequence>
<dbReference type="SUPFAM" id="SSF55031">
    <property type="entry name" value="Bacterial exopeptidase dimerisation domain"/>
    <property type="match status" value="1"/>
</dbReference>
<feature type="binding site" evidence="2">
    <location>
        <position position="151"/>
    </location>
    <ligand>
        <name>Mn(2+)</name>
        <dbReference type="ChEBI" id="CHEBI:29035"/>
        <label>2</label>
    </ligand>
</feature>
<gene>
    <name evidence="5" type="ORF">N7494_011990</name>
</gene>
<dbReference type="PANTHER" id="PTHR11014">
    <property type="entry name" value="PEPTIDASE M20 FAMILY MEMBER"/>
    <property type="match status" value="1"/>
</dbReference>
<evidence type="ECO:0000256" key="2">
    <source>
        <dbReference type="PIRSR" id="PIRSR005962-1"/>
    </source>
</evidence>
<dbReference type="InterPro" id="IPR011650">
    <property type="entry name" value="Peptidase_M20_dimer"/>
</dbReference>
<dbReference type="InterPro" id="IPR002933">
    <property type="entry name" value="Peptidase_M20"/>
</dbReference>
<dbReference type="Gene3D" id="3.40.630.10">
    <property type="entry name" value="Zn peptidases"/>
    <property type="match status" value="1"/>
</dbReference>
<keyword evidence="6" id="KW-1185">Reference proteome</keyword>
<feature type="region of interest" description="Disordered" evidence="3">
    <location>
        <begin position="1"/>
        <end position="25"/>
    </location>
</feature>
<feature type="compositionally biased region" description="Polar residues" evidence="3">
    <location>
        <begin position="12"/>
        <end position="25"/>
    </location>
</feature>
<evidence type="ECO:0000313" key="5">
    <source>
        <dbReference type="EMBL" id="KAJ5525340.1"/>
    </source>
</evidence>
<dbReference type="AlphaFoldDB" id="A0AAD6CL02"/>
<comment type="caution">
    <text evidence="5">The sequence shown here is derived from an EMBL/GenBank/DDBJ whole genome shotgun (WGS) entry which is preliminary data.</text>
</comment>
<comment type="similarity">
    <text evidence="1">Belongs to the peptidase M20A family.</text>
</comment>
<accession>A0AAD6CL02</accession>
<dbReference type="GO" id="GO:0046872">
    <property type="term" value="F:metal ion binding"/>
    <property type="evidence" value="ECO:0007669"/>
    <property type="project" value="UniProtKB-KW"/>
</dbReference>
<feature type="binding site" evidence="2">
    <location>
        <position position="185"/>
    </location>
    <ligand>
        <name>Mn(2+)</name>
        <dbReference type="ChEBI" id="CHEBI:29035"/>
        <label>2</label>
    </ligand>
</feature>
<feature type="binding site" evidence="2">
    <location>
        <position position="423"/>
    </location>
    <ligand>
        <name>Mn(2+)</name>
        <dbReference type="ChEBI" id="CHEBI:29035"/>
        <label>2</label>
    </ligand>
</feature>